<dbReference type="EMBL" id="MCOG01000025">
    <property type="protein sequence ID" value="ORY75523.1"/>
    <property type="molecule type" value="Genomic_DNA"/>
</dbReference>
<reference evidence="3 4" key="1">
    <citation type="submission" date="2016-08" db="EMBL/GenBank/DDBJ databases">
        <title>A Parts List for Fungal Cellulosomes Revealed by Comparative Genomics.</title>
        <authorList>
            <consortium name="DOE Joint Genome Institute"/>
            <person name="Haitjema C.H."/>
            <person name="Gilmore S.P."/>
            <person name="Henske J.K."/>
            <person name="Solomon K.V."/>
            <person name="De Groot R."/>
            <person name="Kuo A."/>
            <person name="Mondo S.J."/>
            <person name="Salamov A.A."/>
            <person name="Labutti K."/>
            <person name="Zhao Z."/>
            <person name="Chiniquy J."/>
            <person name="Barry K."/>
            <person name="Brewer H.M."/>
            <person name="Purvine S.O."/>
            <person name="Wright A.T."/>
            <person name="Boxma B."/>
            <person name="Van Alen T."/>
            <person name="Hackstein J.H."/>
            <person name="Baker S.E."/>
            <person name="Grigoriev I.V."/>
            <person name="O'Malley M.A."/>
        </authorList>
    </citation>
    <scope>NUCLEOTIDE SEQUENCE [LARGE SCALE GENOMIC DNA]</scope>
    <source>
        <strain evidence="3 4">G1</strain>
    </source>
</reference>
<keyword evidence="2" id="KW-0732">Signal</keyword>
<comment type="caution">
    <text evidence="3">The sequence shown here is derived from an EMBL/GenBank/DDBJ whole genome shotgun (WGS) entry which is preliminary data.</text>
</comment>
<keyword evidence="4" id="KW-1185">Reference proteome</keyword>
<dbReference type="Proteomes" id="UP000193920">
    <property type="component" value="Unassembled WGS sequence"/>
</dbReference>
<accession>A0A1Y2EVB6</accession>
<keyword evidence="1" id="KW-0472">Membrane</keyword>
<evidence type="ECO:0000256" key="1">
    <source>
        <dbReference type="SAM" id="Phobius"/>
    </source>
</evidence>
<feature type="signal peptide" evidence="2">
    <location>
        <begin position="1"/>
        <end position="21"/>
    </location>
</feature>
<sequence length="239" mass="27287">MVNNRFFLIVCLLFLSYTVFGINMKKDDVLKIDVLKYKNEKDCPDYSNGYDKVNKHCTFRFFCRDNDCSSVDKNGYVQFTNNGKTENLNTNICITGNDSNGPYCFNDQPACKTNADCFTNNCSNSTCIINKNSPTTECLDEYYYRSLTFSYKGKMNCGLGQYEPCKKNEDCASKSCGDGNHGDICVNVKWDRSNDKKNDIITKLLILLSLIIVIIGSCFFSRKNNKQSKNDKKYNDNKV</sequence>
<proteinExistence type="predicted"/>
<keyword evidence="1" id="KW-1133">Transmembrane helix</keyword>
<keyword evidence="1" id="KW-0812">Transmembrane</keyword>
<evidence type="ECO:0008006" key="5">
    <source>
        <dbReference type="Google" id="ProtNLM"/>
    </source>
</evidence>
<evidence type="ECO:0000313" key="4">
    <source>
        <dbReference type="Proteomes" id="UP000193920"/>
    </source>
</evidence>
<dbReference type="AlphaFoldDB" id="A0A1Y2EVB6"/>
<gene>
    <name evidence="3" type="ORF">LY90DRAFT_698968</name>
</gene>
<evidence type="ECO:0000256" key="2">
    <source>
        <dbReference type="SAM" id="SignalP"/>
    </source>
</evidence>
<dbReference type="OrthoDB" id="10485995at2759"/>
<feature type="transmembrane region" description="Helical" evidence="1">
    <location>
        <begin position="200"/>
        <end position="220"/>
    </location>
</feature>
<protein>
    <recommendedName>
        <fullName evidence="5">Dickkopf N-terminal cysteine-rich domain-containing protein</fullName>
    </recommendedName>
</protein>
<evidence type="ECO:0000313" key="3">
    <source>
        <dbReference type="EMBL" id="ORY75523.1"/>
    </source>
</evidence>
<name>A0A1Y2EVB6_9FUNG</name>
<organism evidence="3 4">
    <name type="scientific">Neocallimastix californiae</name>
    <dbReference type="NCBI Taxonomy" id="1754190"/>
    <lineage>
        <taxon>Eukaryota</taxon>
        <taxon>Fungi</taxon>
        <taxon>Fungi incertae sedis</taxon>
        <taxon>Chytridiomycota</taxon>
        <taxon>Chytridiomycota incertae sedis</taxon>
        <taxon>Neocallimastigomycetes</taxon>
        <taxon>Neocallimastigales</taxon>
        <taxon>Neocallimastigaceae</taxon>
        <taxon>Neocallimastix</taxon>
    </lineage>
</organism>
<feature type="chain" id="PRO_5013208920" description="Dickkopf N-terminal cysteine-rich domain-containing protein" evidence="2">
    <location>
        <begin position="22"/>
        <end position="239"/>
    </location>
</feature>